<evidence type="ECO:0000313" key="2">
    <source>
        <dbReference type="Proteomes" id="UP000297280"/>
    </source>
</evidence>
<dbReference type="AlphaFoldDB" id="A0A4Z1KFE7"/>
<gene>
    <name evidence="1" type="ORF">BPOR_0468g00020</name>
</gene>
<name>A0A4Z1KFE7_9HELO</name>
<evidence type="ECO:0000313" key="1">
    <source>
        <dbReference type="EMBL" id="TGO84761.1"/>
    </source>
</evidence>
<sequence length="74" mass="8306">MNLSRDANIWGRTTWIDASNLGMVLLPLVLSGCERQWYLIDGQVSGSDTPVKESGSLFTRSLHMTLNVDLRNRV</sequence>
<dbReference type="EMBL" id="PQXO01000467">
    <property type="protein sequence ID" value="TGO84761.1"/>
    <property type="molecule type" value="Genomic_DNA"/>
</dbReference>
<protein>
    <recommendedName>
        <fullName evidence="3">Lipoprotein</fullName>
    </recommendedName>
</protein>
<organism evidence="1 2">
    <name type="scientific">Botrytis porri</name>
    <dbReference type="NCBI Taxonomy" id="87229"/>
    <lineage>
        <taxon>Eukaryota</taxon>
        <taxon>Fungi</taxon>
        <taxon>Dikarya</taxon>
        <taxon>Ascomycota</taxon>
        <taxon>Pezizomycotina</taxon>
        <taxon>Leotiomycetes</taxon>
        <taxon>Helotiales</taxon>
        <taxon>Sclerotiniaceae</taxon>
        <taxon>Botrytis</taxon>
    </lineage>
</organism>
<comment type="caution">
    <text evidence="1">The sequence shown here is derived from an EMBL/GenBank/DDBJ whole genome shotgun (WGS) entry which is preliminary data.</text>
</comment>
<dbReference type="Proteomes" id="UP000297280">
    <property type="component" value="Unassembled WGS sequence"/>
</dbReference>
<proteinExistence type="predicted"/>
<accession>A0A4Z1KFE7</accession>
<reference evidence="1 2" key="1">
    <citation type="submission" date="2017-12" db="EMBL/GenBank/DDBJ databases">
        <title>Comparative genomics of Botrytis spp.</title>
        <authorList>
            <person name="Valero-Jimenez C.A."/>
            <person name="Tapia P."/>
            <person name="Veloso J."/>
            <person name="Silva-Moreno E."/>
            <person name="Staats M."/>
            <person name="Valdes J.H."/>
            <person name="Van Kan J.A.L."/>
        </authorList>
    </citation>
    <scope>NUCLEOTIDE SEQUENCE [LARGE SCALE GENOMIC DNA]</scope>
    <source>
        <strain evidence="1 2">MUCL3349</strain>
    </source>
</reference>
<evidence type="ECO:0008006" key="3">
    <source>
        <dbReference type="Google" id="ProtNLM"/>
    </source>
</evidence>
<keyword evidence="2" id="KW-1185">Reference proteome</keyword>
<dbReference type="PROSITE" id="PS51257">
    <property type="entry name" value="PROKAR_LIPOPROTEIN"/>
    <property type="match status" value="1"/>
</dbReference>